<gene>
    <name evidence="1" type="ORF">GCM10010191_59470</name>
</gene>
<dbReference type="SUPFAM" id="SSF50621">
    <property type="entry name" value="Alanine racemase C-terminal domain-like"/>
    <property type="match status" value="1"/>
</dbReference>
<evidence type="ECO:0008006" key="3">
    <source>
        <dbReference type="Google" id="ProtNLM"/>
    </source>
</evidence>
<evidence type="ECO:0000313" key="2">
    <source>
        <dbReference type="Proteomes" id="UP001501231"/>
    </source>
</evidence>
<dbReference type="Proteomes" id="UP001501231">
    <property type="component" value="Unassembled WGS sequence"/>
</dbReference>
<name>A0ABN3JTI2_9ACTN</name>
<dbReference type="InterPro" id="IPR009006">
    <property type="entry name" value="Ala_racemase/Decarboxylase_C"/>
</dbReference>
<reference evidence="1 2" key="1">
    <citation type="journal article" date="2019" name="Int. J. Syst. Evol. Microbiol.">
        <title>The Global Catalogue of Microorganisms (GCM) 10K type strain sequencing project: providing services to taxonomists for standard genome sequencing and annotation.</title>
        <authorList>
            <consortium name="The Broad Institute Genomics Platform"/>
            <consortium name="The Broad Institute Genome Sequencing Center for Infectious Disease"/>
            <person name="Wu L."/>
            <person name="Ma J."/>
        </authorList>
    </citation>
    <scope>NUCLEOTIDE SEQUENCE [LARGE SCALE GENOMIC DNA]</scope>
    <source>
        <strain evidence="1 2">JCM 3325</strain>
    </source>
</reference>
<proteinExistence type="predicted"/>
<keyword evidence="2" id="KW-1185">Reference proteome</keyword>
<protein>
    <recommendedName>
        <fullName evidence="3">Diaminopimelate decarboxylase</fullName>
    </recommendedName>
</protein>
<sequence length="49" mass="5577">MPCTGAYHHSMASNRNMVRRPPVVAVRDGRARLIIRRETIEDLMARDVG</sequence>
<dbReference type="Gene3D" id="2.40.37.10">
    <property type="entry name" value="Lyase, Ornithine Decarboxylase, Chain A, domain 1"/>
    <property type="match status" value="1"/>
</dbReference>
<accession>A0ABN3JTI2</accession>
<comment type="caution">
    <text evidence="1">The sequence shown here is derived from an EMBL/GenBank/DDBJ whole genome shotgun (WGS) entry which is preliminary data.</text>
</comment>
<organism evidence="1 2">
    <name type="scientific">Actinomadura vinacea</name>
    <dbReference type="NCBI Taxonomy" id="115336"/>
    <lineage>
        <taxon>Bacteria</taxon>
        <taxon>Bacillati</taxon>
        <taxon>Actinomycetota</taxon>
        <taxon>Actinomycetes</taxon>
        <taxon>Streptosporangiales</taxon>
        <taxon>Thermomonosporaceae</taxon>
        <taxon>Actinomadura</taxon>
    </lineage>
</organism>
<dbReference type="EMBL" id="BAAARW010000021">
    <property type="protein sequence ID" value="GAA2436761.1"/>
    <property type="molecule type" value="Genomic_DNA"/>
</dbReference>
<evidence type="ECO:0000313" key="1">
    <source>
        <dbReference type="EMBL" id="GAA2436761.1"/>
    </source>
</evidence>